<reference evidence="4" key="3">
    <citation type="submission" date="2015-06" db="UniProtKB">
        <authorList>
            <consortium name="EnsemblMetazoa"/>
        </authorList>
    </citation>
    <scope>IDENTIFICATION</scope>
</reference>
<evidence type="ECO:0000256" key="1">
    <source>
        <dbReference type="SAM" id="MobiDB-lite"/>
    </source>
</evidence>
<feature type="compositionally biased region" description="Low complexity" evidence="1">
    <location>
        <begin position="32"/>
        <end position="52"/>
    </location>
</feature>
<evidence type="ECO:0000313" key="3">
    <source>
        <dbReference type="EMBL" id="ELT92100.1"/>
    </source>
</evidence>
<keyword evidence="5" id="KW-1185">Reference proteome</keyword>
<feature type="compositionally biased region" description="Polar residues" evidence="1">
    <location>
        <begin position="1"/>
        <end position="15"/>
    </location>
</feature>
<reference evidence="3 5" key="2">
    <citation type="journal article" date="2013" name="Nature">
        <title>Insights into bilaterian evolution from three spiralian genomes.</title>
        <authorList>
            <person name="Simakov O."/>
            <person name="Marletaz F."/>
            <person name="Cho S.J."/>
            <person name="Edsinger-Gonzales E."/>
            <person name="Havlak P."/>
            <person name="Hellsten U."/>
            <person name="Kuo D.H."/>
            <person name="Larsson T."/>
            <person name="Lv J."/>
            <person name="Arendt D."/>
            <person name="Savage R."/>
            <person name="Osoegawa K."/>
            <person name="de Jong P."/>
            <person name="Grimwood J."/>
            <person name="Chapman J.A."/>
            <person name="Shapiro H."/>
            <person name="Aerts A."/>
            <person name="Otillar R.P."/>
            <person name="Terry A.Y."/>
            <person name="Boore J.L."/>
            <person name="Grigoriev I.V."/>
            <person name="Lindberg D.R."/>
            <person name="Seaver E.C."/>
            <person name="Weisblat D.A."/>
            <person name="Putnam N.H."/>
            <person name="Rokhsar D.S."/>
        </authorList>
    </citation>
    <scope>NUCLEOTIDE SEQUENCE</scope>
    <source>
        <strain evidence="3 5">I ESC-2004</strain>
    </source>
</reference>
<feature type="transmembrane region" description="Helical" evidence="2">
    <location>
        <begin position="259"/>
        <end position="284"/>
    </location>
</feature>
<protein>
    <submittedName>
        <fullName evidence="3 4">Uncharacterized protein</fullName>
    </submittedName>
</protein>
<feature type="compositionally biased region" description="Low complexity" evidence="1">
    <location>
        <begin position="103"/>
        <end position="136"/>
    </location>
</feature>
<dbReference type="EMBL" id="AMQN01013484">
    <property type="status" value="NOT_ANNOTATED_CDS"/>
    <property type="molecule type" value="Genomic_DNA"/>
</dbReference>
<accession>R7TLW5</accession>
<gene>
    <name evidence="3" type="ORF">CAPTEDRAFT_188823</name>
</gene>
<dbReference type="EnsemblMetazoa" id="CapteT188823">
    <property type="protein sequence ID" value="CapteP188823"/>
    <property type="gene ID" value="CapteG188823"/>
</dbReference>
<dbReference type="Proteomes" id="UP000014760">
    <property type="component" value="Unassembled WGS sequence"/>
</dbReference>
<reference evidence="5" key="1">
    <citation type="submission" date="2012-12" db="EMBL/GenBank/DDBJ databases">
        <authorList>
            <person name="Hellsten U."/>
            <person name="Grimwood J."/>
            <person name="Chapman J.A."/>
            <person name="Shapiro H."/>
            <person name="Aerts A."/>
            <person name="Otillar R.P."/>
            <person name="Terry A.Y."/>
            <person name="Boore J.L."/>
            <person name="Simakov O."/>
            <person name="Marletaz F."/>
            <person name="Cho S.-J."/>
            <person name="Edsinger-Gonzales E."/>
            <person name="Havlak P."/>
            <person name="Kuo D.-H."/>
            <person name="Larsson T."/>
            <person name="Lv J."/>
            <person name="Arendt D."/>
            <person name="Savage R."/>
            <person name="Osoegawa K."/>
            <person name="de Jong P."/>
            <person name="Lindberg D.R."/>
            <person name="Seaver E.C."/>
            <person name="Weisblat D.A."/>
            <person name="Putnam N.H."/>
            <person name="Grigoriev I.V."/>
            <person name="Rokhsar D.S."/>
        </authorList>
    </citation>
    <scope>NUCLEOTIDE SEQUENCE</scope>
    <source>
        <strain evidence="5">I ESC-2004</strain>
    </source>
</reference>
<feature type="region of interest" description="Disordered" evidence="1">
    <location>
        <begin position="1"/>
        <end position="152"/>
    </location>
</feature>
<keyword evidence="2" id="KW-1133">Transmembrane helix</keyword>
<dbReference type="OrthoDB" id="8858716at2759"/>
<name>R7TLW5_CAPTE</name>
<evidence type="ECO:0000256" key="2">
    <source>
        <dbReference type="SAM" id="Phobius"/>
    </source>
</evidence>
<proteinExistence type="predicted"/>
<organism evidence="3">
    <name type="scientific">Capitella teleta</name>
    <name type="common">Polychaete worm</name>
    <dbReference type="NCBI Taxonomy" id="283909"/>
    <lineage>
        <taxon>Eukaryota</taxon>
        <taxon>Metazoa</taxon>
        <taxon>Spiralia</taxon>
        <taxon>Lophotrochozoa</taxon>
        <taxon>Annelida</taxon>
        <taxon>Polychaeta</taxon>
        <taxon>Sedentaria</taxon>
        <taxon>Scolecida</taxon>
        <taxon>Capitellidae</taxon>
        <taxon>Capitella</taxon>
    </lineage>
</organism>
<keyword evidence="2" id="KW-0812">Transmembrane</keyword>
<dbReference type="EMBL" id="KB310252">
    <property type="protein sequence ID" value="ELT92100.1"/>
    <property type="molecule type" value="Genomic_DNA"/>
</dbReference>
<keyword evidence="2" id="KW-0472">Membrane</keyword>
<dbReference type="AlphaFoldDB" id="R7TLW5"/>
<evidence type="ECO:0000313" key="4">
    <source>
        <dbReference type="EnsemblMetazoa" id="CapteP188823"/>
    </source>
</evidence>
<evidence type="ECO:0000313" key="5">
    <source>
        <dbReference type="Proteomes" id="UP000014760"/>
    </source>
</evidence>
<feature type="compositionally biased region" description="Low complexity" evidence="1">
    <location>
        <begin position="76"/>
        <end position="95"/>
    </location>
</feature>
<sequence>MDRSGPSNPIGQSTPARIGLSSPPPSDHEMNRSGPSNPAGPSPSSRSGPSNPTGQSTPARIGLSSPPPSDHEMDRSGPSNPTGPSPSSRSGPFNPTGQSTPARSSPSNPTGPSPNSRSGSSNPTGPSPSSRSGPSNPTGPSPNPENELPKPFSVFEDTAKGCSHVNVQKFINKLLHGVFTRNEYLAGRSTTGKDKAKAGPKARPGLNKGLLINIINMQNSLILNHSDTLSWAKHNGEMRERCYQGKADQCSKSNERAAITLLVMCLVLLVRPAVGWIFITNLFIELFKKSRRKKKAKAESTTIASTAPIVTWMEGCRICNDCYAVGGPPDMVAKCFKHCVSKDERKAYRQCREVASEGLMDYW</sequence>
<dbReference type="HOGENOM" id="CLU_763423_0_0_1"/>